<keyword evidence="12" id="KW-1185">Reference proteome</keyword>
<evidence type="ECO:0000256" key="8">
    <source>
        <dbReference type="PROSITE-ProRule" id="PRU01091"/>
    </source>
</evidence>
<comment type="caution">
    <text evidence="11">The sequence shown here is derived from an EMBL/GenBank/DDBJ whole genome shotgun (WGS) entry which is preliminary data.</text>
</comment>
<evidence type="ECO:0000256" key="7">
    <source>
        <dbReference type="PROSITE-ProRule" id="PRU00169"/>
    </source>
</evidence>
<sequence>MTKARILMIEDESSIREVCKRYLEREGYEVYAAINGVEGLHAFLHHKPDLVILDLMMPEKDGWQLCEEIRLHSDVPIMMLTARGEERDRILGLTIGADDYLTKPFSPRELVLRVQVILRRMKTMSNPSTSSQILQYPDLKIDMATRRVEVYGNELELTVKEFDLLLLLAQHPRQVFSRMQLLDRIWGSTYEGDRNVVTVIVSRLREKLEQNPSKPRWVHTVWGIGYRFEPTEGEEL</sequence>
<dbReference type="Gene3D" id="6.10.250.690">
    <property type="match status" value="1"/>
</dbReference>
<keyword evidence="4" id="KW-0805">Transcription regulation</keyword>
<dbReference type="FunFam" id="3.40.50.2300:FF:000001">
    <property type="entry name" value="DNA-binding response regulator PhoB"/>
    <property type="match status" value="1"/>
</dbReference>
<dbReference type="InterPro" id="IPR039420">
    <property type="entry name" value="WalR-like"/>
</dbReference>
<dbReference type="CDD" id="cd17574">
    <property type="entry name" value="REC_OmpR"/>
    <property type="match status" value="1"/>
</dbReference>
<reference evidence="11" key="1">
    <citation type="submission" date="2020-09" db="EMBL/GenBank/DDBJ databases">
        <title>A novel bacterium of genus Hazenella, isolated from South China Sea.</title>
        <authorList>
            <person name="Huang H."/>
            <person name="Mo K."/>
            <person name="Hu Y."/>
        </authorList>
    </citation>
    <scope>NUCLEOTIDE SEQUENCE</scope>
    <source>
        <strain evidence="11">IB182357</strain>
    </source>
</reference>
<gene>
    <name evidence="11" type="ORF">IC620_11975</name>
</gene>
<dbReference type="GO" id="GO:0006355">
    <property type="term" value="P:regulation of DNA-templated transcription"/>
    <property type="evidence" value="ECO:0007669"/>
    <property type="project" value="InterPro"/>
</dbReference>
<dbReference type="CDD" id="cd00383">
    <property type="entry name" value="trans_reg_C"/>
    <property type="match status" value="1"/>
</dbReference>
<evidence type="ECO:0000259" key="10">
    <source>
        <dbReference type="PROSITE" id="PS51755"/>
    </source>
</evidence>
<dbReference type="PROSITE" id="PS51755">
    <property type="entry name" value="OMPR_PHOB"/>
    <property type="match status" value="1"/>
</dbReference>
<dbReference type="EMBL" id="JACXAH010000016">
    <property type="protein sequence ID" value="MBD1373071.1"/>
    <property type="molecule type" value="Genomic_DNA"/>
</dbReference>
<evidence type="ECO:0000256" key="1">
    <source>
        <dbReference type="ARBA" id="ARBA00004496"/>
    </source>
</evidence>
<evidence type="ECO:0000313" key="11">
    <source>
        <dbReference type="EMBL" id="MBD1373071.1"/>
    </source>
</evidence>
<dbReference type="Gene3D" id="3.40.50.2300">
    <property type="match status" value="1"/>
</dbReference>
<dbReference type="SUPFAM" id="SSF46894">
    <property type="entry name" value="C-terminal effector domain of the bipartite response regulators"/>
    <property type="match status" value="1"/>
</dbReference>
<feature type="modified residue" description="4-aspartylphosphate" evidence="7">
    <location>
        <position position="54"/>
    </location>
</feature>
<dbReference type="GO" id="GO:0000156">
    <property type="term" value="F:phosphorelay response regulator activity"/>
    <property type="evidence" value="ECO:0007669"/>
    <property type="project" value="TreeGrafter"/>
</dbReference>
<evidence type="ECO:0000256" key="2">
    <source>
        <dbReference type="ARBA" id="ARBA00022553"/>
    </source>
</evidence>
<organism evidence="11 12">
    <name type="scientific">Polycladospora coralii</name>
    <dbReference type="NCBI Taxonomy" id="2771432"/>
    <lineage>
        <taxon>Bacteria</taxon>
        <taxon>Bacillati</taxon>
        <taxon>Bacillota</taxon>
        <taxon>Bacilli</taxon>
        <taxon>Bacillales</taxon>
        <taxon>Thermoactinomycetaceae</taxon>
        <taxon>Polycladospora</taxon>
    </lineage>
</organism>
<feature type="domain" description="Response regulatory" evidence="9">
    <location>
        <begin position="5"/>
        <end position="118"/>
    </location>
</feature>
<dbReference type="FunFam" id="1.10.10.10:FF:000018">
    <property type="entry name" value="DNA-binding response regulator ResD"/>
    <property type="match status" value="1"/>
</dbReference>
<dbReference type="InterPro" id="IPR016032">
    <property type="entry name" value="Sig_transdc_resp-reg_C-effctor"/>
</dbReference>
<dbReference type="GO" id="GO:0000976">
    <property type="term" value="F:transcription cis-regulatory region binding"/>
    <property type="evidence" value="ECO:0007669"/>
    <property type="project" value="TreeGrafter"/>
</dbReference>
<dbReference type="GO" id="GO:0005829">
    <property type="term" value="C:cytosol"/>
    <property type="evidence" value="ECO:0007669"/>
    <property type="project" value="TreeGrafter"/>
</dbReference>
<evidence type="ECO:0000256" key="6">
    <source>
        <dbReference type="ARBA" id="ARBA00023163"/>
    </source>
</evidence>
<dbReference type="GO" id="GO:0032993">
    <property type="term" value="C:protein-DNA complex"/>
    <property type="evidence" value="ECO:0007669"/>
    <property type="project" value="TreeGrafter"/>
</dbReference>
<keyword evidence="2 7" id="KW-0597">Phosphoprotein</keyword>
<dbReference type="SUPFAM" id="SSF52172">
    <property type="entry name" value="CheY-like"/>
    <property type="match status" value="1"/>
</dbReference>
<dbReference type="Pfam" id="PF00072">
    <property type="entry name" value="Response_reg"/>
    <property type="match status" value="1"/>
</dbReference>
<comment type="subcellular location">
    <subcellularLocation>
        <location evidence="1">Cytoplasm</location>
    </subcellularLocation>
</comment>
<dbReference type="PROSITE" id="PS50110">
    <property type="entry name" value="RESPONSE_REGULATORY"/>
    <property type="match status" value="1"/>
</dbReference>
<evidence type="ECO:0000256" key="5">
    <source>
        <dbReference type="ARBA" id="ARBA00023125"/>
    </source>
</evidence>
<dbReference type="AlphaFoldDB" id="A0A926NA61"/>
<keyword evidence="6" id="KW-0804">Transcription</keyword>
<evidence type="ECO:0000256" key="3">
    <source>
        <dbReference type="ARBA" id="ARBA00023012"/>
    </source>
</evidence>
<dbReference type="SMART" id="SM00448">
    <property type="entry name" value="REC"/>
    <property type="match status" value="1"/>
</dbReference>
<dbReference type="InterPro" id="IPR036388">
    <property type="entry name" value="WH-like_DNA-bd_sf"/>
</dbReference>
<dbReference type="Gene3D" id="1.10.10.10">
    <property type="entry name" value="Winged helix-like DNA-binding domain superfamily/Winged helix DNA-binding domain"/>
    <property type="match status" value="1"/>
</dbReference>
<feature type="domain" description="OmpR/PhoB-type" evidence="10">
    <location>
        <begin position="131"/>
        <end position="230"/>
    </location>
</feature>
<dbReference type="InterPro" id="IPR001789">
    <property type="entry name" value="Sig_transdc_resp-reg_receiver"/>
</dbReference>
<dbReference type="PANTHER" id="PTHR48111">
    <property type="entry name" value="REGULATOR OF RPOS"/>
    <property type="match status" value="1"/>
</dbReference>
<dbReference type="RefSeq" id="WP_191138774.1">
    <property type="nucleotide sequence ID" value="NZ_JACXAG020000001.1"/>
</dbReference>
<dbReference type="PANTHER" id="PTHR48111:SF40">
    <property type="entry name" value="PHOSPHATE REGULON TRANSCRIPTIONAL REGULATORY PROTEIN PHOB"/>
    <property type="match status" value="1"/>
</dbReference>
<evidence type="ECO:0000259" key="9">
    <source>
        <dbReference type="PROSITE" id="PS50110"/>
    </source>
</evidence>
<accession>A0A926NA61</accession>
<dbReference type="SMART" id="SM00862">
    <property type="entry name" value="Trans_reg_C"/>
    <property type="match status" value="1"/>
</dbReference>
<keyword evidence="5 8" id="KW-0238">DNA-binding</keyword>
<name>A0A926NA61_9BACL</name>
<keyword evidence="3" id="KW-0902">Two-component regulatory system</keyword>
<dbReference type="Pfam" id="PF00486">
    <property type="entry name" value="Trans_reg_C"/>
    <property type="match status" value="1"/>
</dbReference>
<feature type="DNA-binding region" description="OmpR/PhoB-type" evidence="8">
    <location>
        <begin position="131"/>
        <end position="230"/>
    </location>
</feature>
<dbReference type="InterPro" id="IPR011006">
    <property type="entry name" value="CheY-like_superfamily"/>
</dbReference>
<dbReference type="Proteomes" id="UP000661691">
    <property type="component" value="Unassembled WGS sequence"/>
</dbReference>
<proteinExistence type="predicted"/>
<protein>
    <submittedName>
        <fullName evidence="11">Response regulator transcription factor</fullName>
    </submittedName>
</protein>
<dbReference type="InterPro" id="IPR001867">
    <property type="entry name" value="OmpR/PhoB-type_DNA-bd"/>
</dbReference>
<evidence type="ECO:0000313" key="12">
    <source>
        <dbReference type="Proteomes" id="UP000661691"/>
    </source>
</evidence>
<evidence type="ECO:0000256" key="4">
    <source>
        <dbReference type="ARBA" id="ARBA00023015"/>
    </source>
</evidence>